<dbReference type="RefSeq" id="WP_106134814.1">
    <property type="nucleotide sequence ID" value="NZ_PVTR01000010.1"/>
</dbReference>
<evidence type="ECO:0000259" key="3">
    <source>
        <dbReference type="PROSITE" id="PS50110"/>
    </source>
</evidence>
<dbReference type="CDD" id="cd17534">
    <property type="entry name" value="REC_DC-like"/>
    <property type="match status" value="1"/>
</dbReference>
<keyword evidence="6" id="KW-1185">Reference proteome</keyword>
<comment type="caution">
    <text evidence="5">The sequence shown here is derived from an EMBL/GenBank/DDBJ whole genome shotgun (WGS) entry which is preliminary data.</text>
</comment>
<evidence type="ECO:0000313" key="6">
    <source>
        <dbReference type="Proteomes" id="UP000238157"/>
    </source>
</evidence>
<dbReference type="PROSITE" id="PS50930">
    <property type="entry name" value="HTH_LYTTR"/>
    <property type="match status" value="1"/>
</dbReference>
<reference evidence="5 6" key="1">
    <citation type="submission" date="2018-03" db="EMBL/GenBank/DDBJ databases">
        <title>Genomic Encyclopedia of Archaeal and Bacterial Type Strains, Phase II (KMG-II): from individual species to whole genera.</title>
        <authorList>
            <person name="Goeker M."/>
        </authorList>
    </citation>
    <scope>NUCLEOTIDE SEQUENCE [LARGE SCALE GENOMIC DNA]</scope>
    <source>
        <strain evidence="5 6">DSM 27929</strain>
    </source>
</reference>
<dbReference type="AlphaFoldDB" id="A0A2T0WH18"/>
<dbReference type="SUPFAM" id="SSF52172">
    <property type="entry name" value="CheY-like"/>
    <property type="match status" value="1"/>
</dbReference>
<dbReference type="PANTHER" id="PTHR44591:SF3">
    <property type="entry name" value="RESPONSE REGULATORY DOMAIN-CONTAINING PROTEIN"/>
    <property type="match status" value="1"/>
</dbReference>
<dbReference type="PANTHER" id="PTHR44591">
    <property type="entry name" value="STRESS RESPONSE REGULATOR PROTEIN 1"/>
    <property type="match status" value="1"/>
</dbReference>
<evidence type="ECO:0000259" key="4">
    <source>
        <dbReference type="PROSITE" id="PS50930"/>
    </source>
</evidence>
<dbReference type="GO" id="GO:0000160">
    <property type="term" value="P:phosphorelay signal transduction system"/>
    <property type="evidence" value="ECO:0007669"/>
    <property type="project" value="InterPro"/>
</dbReference>
<evidence type="ECO:0000313" key="5">
    <source>
        <dbReference type="EMBL" id="PRY86008.1"/>
    </source>
</evidence>
<dbReference type="Gene3D" id="3.40.50.2300">
    <property type="match status" value="1"/>
</dbReference>
<feature type="domain" description="HTH LytTR-type" evidence="4">
    <location>
        <begin position="151"/>
        <end position="248"/>
    </location>
</feature>
<accession>A0A2T0WH18</accession>
<proteinExistence type="predicted"/>
<evidence type="ECO:0000256" key="1">
    <source>
        <dbReference type="ARBA" id="ARBA00022553"/>
    </source>
</evidence>
<dbReference type="OrthoDB" id="1646880at2"/>
<dbReference type="Proteomes" id="UP000238157">
    <property type="component" value="Unassembled WGS sequence"/>
</dbReference>
<dbReference type="Gene3D" id="2.40.50.1020">
    <property type="entry name" value="LytTr DNA-binding domain"/>
    <property type="match status" value="1"/>
</dbReference>
<dbReference type="InterPro" id="IPR007492">
    <property type="entry name" value="LytTR_DNA-bd_dom"/>
</dbReference>
<sequence length="252" mass="28498">MKEERILIVEDDINIAENIEEILELLGYVNIDTANSANQAIKVVKKYRPDLVFMDIKLKGDKDGIELGEIIKQMVDAPLVFVTSYSDPTIIERAKRINPAGFIVKPFNTNDIHAIVEIVLYNKRAKPAPVSSATVANIDESPYLVTDAVFIKSDNAYERVLYKDIYYVEANGNMVTIYCKGRNFTIRKSMKDMEEKLPSSLFLRVQKSFIVQLAQIESFNTKDISLISGPVVQVGRQYYNGFLAKLNTITES</sequence>
<feature type="domain" description="Response regulatory" evidence="3">
    <location>
        <begin position="5"/>
        <end position="120"/>
    </location>
</feature>
<evidence type="ECO:0000256" key="2">
    <source>
        <dbReference type="PROSITE-ProRule" id="PRU00169"/>
    </source>
</evidence>
<dbReference type="SMART" id="SM00850">
    <property type="entry name" value="LytTR"/>
    <property type="match status" value="1"/>
</dbReference>
<dbReference type="Pfam" id="PF00072">
    <property type="entry name" value="Response_reg"/>
    <property type="match status" value="1"/>
</dbReference>
<protein>
    <submittedName>
        <fullName evidence="5">LytTR family two component transcriptional regulator</fullName>
    </submittedName>
</protein>
<dbReference type="Pfam" id="PF04397">
    <property type="entry name" value="LytTR"/>
    <property type="match status" value="1"/>
</dbReference>
<feature type="modified residue" description="4-aspartylphosphate" evidence="2">
    <location>
        <position position="55"/>
    </location>
</feature>
<dbReference type="EMBL" id="PVTR01000010">
    <property type="protein sequence ID" value="PRY86008.1"/>
    <property type="molecule type" value="Genomic_DNA"/>
</dbReference>
<dbReference type="InterPro" id="IPR050595">
    <property type="entry name" value="Bact_response_regulator"/>
</dbReference>
<dbReference type="InterPro" id="IPR001789">
    <property type="entry name" value="Sig_transdc_resp-reg_receiver"/>
</dbReference>
<dbReference type="InterPro" id="IPR011006">
    <property type="entry name" value="CheY-like_superfamily"/>
</dbReference>
<keyword evidence="1 2" id="KW-0597">Phosphoprotein</keyword>
<dbReference type="PROSITE" id="PS50110">
    <property type="entry name" value="RESPONSE_REGULATORY"/>
    <property type="match status" value="1"/>
</dbReference>
<organism evidence="5 6">
    <name type="scientific">Mongoliibacter ruber</name>
    <dbReference type="NCBI Taxonomy" id="1750599"/>
    <lineage>
        <taxon>Bacteria</taxon>
        <taxon>Pseudomonadati</taxon>
        <taxon>Bacteroidota</taxon>
        <taxon>Cytophagia</taxon>
        <taxon>Cytophagales</taxon>
        <taxon>Cyclobacteriaceae</taxon>
        <taxon>Mongoliibacter</taxon>
    </lineage>
</organism>
<name>A0A2T0WH18_9BACT</name>
<gene>
    <name evidence="5" type="ORF">CLW00_110140</name>
</gene>
<dbReference type="GO" id="GO:0003677">
    <property type="term" value="F:DNA binding"/>
    <property type="evidence" value="ECO:0007669"/>
    <property type="project" value="InterPro"/>
</dbReference>
<dbReference type="SMART" id="SM00448">
    <property type="entry name" value="REC"/>
    <property type="match status" value="1"/>
</dbReference>